<dbReference type="EMBL" id="AP026933">
    <property type="protein sequence ID" value="BDT04054.1"/>
    <property type="molecule type" value="Genomic_DNA"/>
</dbReference>
<evidence type="ECO:0008006" key="3">
    <source>
        <dbReference type="Google" id="ProtNLM"/>
    </source>
</evidence>
<protein>
    <recommendedName>
        <fullName evidence="3">Transposase</fullName>
    </recommendedName>
</protein>
<reference evidence="1 2" key="1">
    <citation type="journal article" date="2022" name="Front. Microbiol.">
        <title>Male-killing mechanisms vary between Spiroplasma species.</title>
        <authorList>
            <person name="Arai H."/>
            <person name="Inoue M."/>
            <person name="Kageyama D."/>
        </authorList>
    </citation>
    <scope>NUCLEOTIDE SEQUENCE [LARGE SCALE GENOMIC DNA]</scope>
    <source>
        <strain evidence="2">sHm</strain>
    </source>
</reference>
<sequence length="50" mass="5885">MAKQKKYDNKISLSQKTNKTFELDQLFANGTEVNKNNHFIQELSKRLVDK</sequence>
<accession>A0ABM8BW06</accession>
<evidence type="ECO:0000313" key="1">
    <source>
        <dbReference type="EMBL" id="BDT04054.1"/>
    </source>
</evidence>
<evidence type="ECO:0000313" key="2">
    <source>
        <dbReference type="Proteomes" id="UP001163387"/>
    </source>
</evidence>
<proteinExistence type="predicted"/>
<dbReference type="Proteomes" id="UP001163387">
    <property type="component" value="Chromosome"/>
</dbReference>
<dbReference type="RefSeq" id="WP_281747989.1">
    <property type="nucleotide sequence ID" value="NZ_AP026933.1"/>
</dbReference>
<organism evidence="1 2">
    <name type="scientific">Spiroplasma ixodetis</name>
    <dbReference type="NCBI Taxonomy" id="2141"/>
    <lineage>
        <taxon>Bacteria</taxon>
        <taxon>Bacillati</taxon>
        <taxon>Mycoplasmatota</taxon>
        <taxon>Mollicutes</taxon>
        <taxon>Entomoplasmatales</taxon>
        <taxon>Spiroplasmataceae</taxon>
        <taxon>Spiroplasma</taxon>
    </lineage>
</organism>
<keyword evidence="2" id="KW-1185">Reference proteome</keyword>
<name>A0ABM8BW06_9MOLU</name>
<gene>
    <name evidence="1" type="ORF">SHM_17000</name>
</gene>